<feature type="region of interest" description="Disordered" evidence="1">
    <location>
        <begin position="576"/>
        <end position="599"/>
    </location>
</feature>
<dbReference type="InterPro" id="IPR005094">
    <property type="entry name" value="Endonuclease_MobA/VirD2"/>
</dbReference>
<feature type="domain" description="MobA/VirD2-like nuclease" evidence="2">
    <location>
        <begin position="93"/>
        <end position="205"/>
    </location>
</feature>
<dbReference type="Pfam" id="PF03432">
    <property type="entry name" value="Relaxase"/>
    <property type="match status" value="1"/>
</dbReference>
<dbReference type="EMBL" id="CP031083">
    <property type="protein sequence ID" value="AYF04155.1"/>
    <property type="molecule type" value="Genomic_DNA"/>
</dbReference>
<evidence type="ECO:0000313" key="4">
    <source>
        <dbReference type="Proteomes" id="UP000272010"/>
    </source>
</evidence>
<dbReference type="Proteomes" id="UP000272010">
    <property type="component" value="Plasmid pYEE5"/>
</dbReference>
<evidence type="ECO:0000313" key="3">
    <source>
        <dbReference type="EMBL" id="AYF04155.1"/>
    </source>
</evidence>
<keyword evidence="3" id="KW-0614">Plasmid</keyword>
<dbReference type="AlphaFoldDB" id="A0A386UTZ6"/>
<sequence length="599" mass="66037">MASAVAPILEELRLRRLRGGAGAAARRFSARADNLWRVAQGSNAVVLKKIFHGGTHNRQQLGTQFDYLFSKASAIFGNMVDHDPTRRTLTPDQRATIVTEWEDAWHGDPKNGHTTHLLLSFPADVAPKRALKVAEIWAAETFQSGIHADDEWAYVAALHTDRAHPHVHIVVNNRGVANDSWFYMARGHAFEIQAMKDRVVEIAAEEGLFLDSSSRIQRGKLTYGPSRAELERALREGRAVREKPLQGQALYEAMTQIAANAATLRLFASMARQSRDDALAQKIAQAAEVLSRGGIITPSQESPMQAQDIQTRGDLAAYYDRWLDQAERGIDDLPEAERADLRRELYEAAASVSRELGDDRGAALLRQPPRESVHRTLLQDHGVAQDGNTRSLGDEALAEIRDRIGKDARAIGIDPQVLDARMRHGAANAWQERVWTRQDIEAVAAARRLDLETEAGRGQVVGLVEGFYGRTAALLDRTVQLGAQNDRVVRALGAMSDSLRETGAVVFQNDDHAARFASDLRARYGADLMARLAQGDDRALALDIADPAERRAAARAVVTAAERHEGMGMTLGQVQAATARLDEREGRAAARDPDRDRER</sequence>
<evidence type="ECO:0000259" key="2">
    <source>
        <dbReference type="Pfam" id="PF03432"/>
    </source>
</evidence>
<dbReference type="RefSeq" id="WP_147405623.1">
    <property type="nucleotide sequence ID" value="NZ_CALTWI010000045.1"/>
</dbReference>
<proteinExistence type="predicted"/>
<organism evidence="3 4">
    <name type="scientific">Paracoccus yeei</name>
    <dbReference type="NCBI Taxonomy" id="147645"/>
    <lineage>
        <taxon>Bacteria</taxon>
        <taxon>Pseudomonadati</taxon>
        <taxon>Pseudomonadota</taxon>
        <taxon>Alphaproteobacteria</taxon>
        <taxon>Rhodobacterales</taxon>
        <taxon>Paracoccaceae</taxon>
        <taxon>Paracoccus</taxon>
    </lineage>
</organism>
<evidence type="ECO:0000256" key="1">
    <source>
        <dbReference type="SAM" id="MobiDB-lite"/>
    </source>
</evidence>
<protein>
    <recommendedName>
        <fullName evidence="2">MobA/VirD2-like nuclease domain-containing protein</fullName>
    </recommendedName>
</protein>
<name>A0A386UTZ6_9RHOB</name>
<gene>
    <name evidence="3" type="ORF">PY32053_04664</name>
</gene>
<feature type="compositionally biased region" description="Basic and acidic residues" evidence="1">
    <location>
        <begin position="580"/>
        <end position="599"/>
    </location>
</feature>
<accession>A0A386UTZ6</accession>
<geneLocation type="plasmid" evidence="4">
    <name>pyee5</name>
</geneLocation>
<reference evidence="4" key="1">
    <citation type="submission" date="2018-07" db="EMBL/GenBank/DDBJ databases">
        <title>Genome Structure of the Opportunistic Pathogen Paracoccus yeei (Alphaproteobacteria) and Identification of Putative Virulence Factors.</title>
        <authorList>
            <person name="Lasek R."/>
            <person name="Szuplewska M."/>
            <person name="Mitura M."/>
            <person name="Decewicz P."/>
            <person name="Chmielowska C."/>
            <person name="Pawlot A."/>
            <person name="Sentkowska D."/>
            <person name="Czarnecki J."/>
            <person name="Bartosik D."/>
        </authorList>
    </citation>
    <scope>NUCLEOTIDE SEQUENCE [LARGE SCALE GENOMIC DNA]</scope>
    <source>
        <strain evidence="4">CCUG 32053</strain>
        <plasmid evidence="4">pyee5</plasmid>
    </source>
</reference>